<dbReference type="Proteomes" id="UP000240481">
    <property type="component" value="Unassembled WGS sequence"/>
</dbReference>
<evidence type="ECO:0000313" key="2">
    <source>
        <dbReference type="EMBL" id="PSW24977.1"/>
    </source>
</evidence>
<accession>A0A0J8VDD6</accession>
<dbReference type="AlphaFoldDB" id="A0A0J8VDD6"/>
<dbReference type="STRING" id="680026.AB733_05165"/>
<dbReference type="InterPro" id="IPR021677">
    <property type="entry name" value="DUF2986"/>
</dbReference>
<dbReference type="RefSeq" id="WP_048897803.1">
    <property type="nucleotide sequence ID" value="NZ_AP024853.1"/>
</dbReference>
<dbReference type="Pfam" id="PF11661">
    <property type="entry name" value="DUF2986"/>
    <property type="match status" value="1"/>
</dbReference>
<proteinExistence type="predicted"/>
<reference evidence="2 3" key="1">
    <citation type="submission" date="2018-01" db="EMBL/GenBank/DDBJ databases">
        <title>Whole genome sequencing of Histamine producing bacteria.</title>
        <authorList>
            <person name="Butler K."/>
        </authorList>
    </citation>
    <scope>NUCLEOTIDE SEQUENCE [LARGE SCALE GENOMIC DNA]</scope>
    <source>
        <strain evidence="2 3">DSM 24669</strain>
    </source>
</reference>
<gene>
    <name evidence="2" type="ORF">C9I94_09205</name>
</gene>
<sequence length="70" mass="8011">MNRKKKVNQILKKRMKKTNSKLHKSNKPRYISKAERAKMEQEEALAAQNEAQTDAVVTEELDSEPKAAAE</sequence>
<comment type="caution">
    <text evidence="2">The sequence shown here is derived from an EMBL/GenBank/DDBJ whole genome shotgun (WGS) entry which is preliminary data.</text>
</comment>
<organism evidence="2 3">
    <name type="scientific">Photobacterium swingsii</name>
    <dbReference type="NCBI Taxonomy" id="680026"/>
    <lineage>
        <taxon>Bacteria</taxon>
        <taxon>Pseudomonadati</taxon>
        <taxon>Pseudomonadota</taxon>
        <taxon>Gammaproteobacteria</taxon>
        <taxon>Vibrionales</taxon>
        <taxon>Vibrionaceae</taxon>
        <taxon>Photobacterium</taxon>
    </lineage>
</organism>
<dbReference type="OrthoDB" id="6107736at2"/>
<feature type="region of interest" description="Disordered" evidence="1">
    <location>
        <begin position="35"/>
        <end position="70"/>
    </location>
</feature>
<dbReference type="EMBL" id="PYLZ01000004">
    <property type="protein sequence ID" value="PSW24977.1"/>
    <property type="molecule type" value="Genomic_DNA"/>
</dbReference>
<name>A0A0J8VDD6_9GAMM</name>
<evidence type="ECO:0000313" key="3">
    <source>
        <dbReference type="Proteomes" id="UP000240481"/>
    </source>
</evidence>
<protein>
    <submittedName>
        <fullName evidence="2">DUF2986 domain-containing protein</fullName>
    </submittedName>
</protein>
<evidence type="ECO:0000256" key="1">
    <source>
        <dbReference type="SAM" id="MobiDB-lite"/>
    </source>
</evidence>
<keyword evidence="3" id="KW-1185">Reference proteome</keyword>